<accession>A0A6G5A9B8</accession>
<dbReference type="InterPro" id="IPR023355">
    <property type="entry name" value="Myo_ane_neurotoxin_sf"/>
</dbReference>
<protein>
    <submittedName>
        <fullName evidence="1">Putative carboxypeptidase inhibitor</fullName>
    </submittedName>
</protein>
<dbReference type="GO" id="GO:0008191">
    <property type="term" value="F:metalloendopeptidase inhibitor activity"/>
    <property type="evidence" value="ECO:0007669"/>
    <property type="project" value="InterPro"/>
</dbReference>
<proteinExistence type="predicted"/>
<organism evidence="1">
    <name type="scientific">Rhipicephalus microplus</name>
    <name type="common">Cattle tick</name>
    <name type="synonym">Boophilus microplus</name>
    <dbReference type="NCBI Taxonomy" id="6941"/>
    <lineage>
        <taxon>Eukaryota</taxon>
        <taxon>Metazoa</taxon>
        <taxon>Ecdysozoa</taxon>
        <taxon>Arthropoda</taxon>
        <taxon>Chelicerata</taxon>
        <taxon>Arachnida</taxon>
        <taxon>Acari</taxon>
        <taxon>Parasitiformes</taxon>
        <taxon>Ixodida</taxon>
        <taxon>Ixodoidea</taxon>
        <taxon>Ixodidae</taxon>
        <taxon>Rhipicephalinae</taxon>
        <taxon>Rhipicephalus</taxon>
        <taxon>Boophilus</taxon>
    </lineage>
</organism>
<dbReference type="SUPFAM" id="SSF57392">
    <property type="entry name" value="Defensin-like"/>
    <property type="match status" value="1"/>
</dbReference>
<reference evidence="1" key="1">
    <citation type="submission" date="2020-03" db="EMBL/GenBank/DDBJ databases">
        <title>A transcriptome and proteome of the tick Rhipicephalus microplus shaped by the genetic composition of its hosts and developmental stage.</title>
        <authorList>
            <person name="Garcia G.R."/>
            <person name="Ribeiro J.M.C."/>
            <person name="Maruyama S.R."/>
            <person name="Gardinasse L.G."/>
            <person name="Nelson K."/>
            <person name="Ferreira B.R."/>
            <person name="Andrade T.G."/>
            <person name="Santos I.K.F.M."/>
        </authorList>
    </citation>
    <scope>NUCLEOTIDE SEQUENCE</scope>
    <source>
        <strain evidence="1">NSGR</strain>
        <tissue evidence="1">Salivary glands</tissue>
    </source>
</reference>
<name>A0A6G5A9B8_RHIMP</name>
<dbReference type="Gene3D" id="2.20.20.10">
    <property type="entry name" value="Anthopleurin-A"/>
    <property type="match status" value="1"/>
</dbReference>
<dbReference type="Pfam" id="PF10468">
    <property type="entry name" value="Inhibitor_I68"/>
    <property type="match status" value="1"/>
</dbReference>
<sequence>MRYALKQAVCINMKCILFLAVTYFLLVIARSANQCKDANIPCLNKGVCKMLQGKSLGNCFQGVCCKKGGHESKQCKTTGTLCLAKRDCKNLKGKAAGKCFKGVCCKTGRKHLCSAFGGECQPKNMTCKSLKKASQTCGKSKKCCVWVN</sequence>
<dbReference type="AlphaFoldDB" id="A0A6G5A9B8"/>
<evidence type="ECO:0000313" key="1">
    <source>
        <dbReference type="EMBL" id="NIE46776.1"/>
    </source>
</evidence>
<dbReference type="InterPro" id="IPR019509">
    <property type="entry name" value="Carboxypeptidase_inhibitor_I68"/>
</dbReference>
<dbReference type="EMBL" id="GIKN01004503">
    <property type="protein sequence ID" value="NIE46776.1"/>
    <property type="molecule type" value="Transcribed_RNA"/>
</dbReference>